<gene>
    <name evidence="2" type="ORF">IFE08_07650</name>
</gene>
<evidence type="ECO:0000313" key="2">
    <source>
        <dbReference type="EMBL" id="QOW59750.1"/>
    </source>
</evidence>
<accession>A0A7S7AV34</accession>
<dbReference type="AlphaFoldDB" id="A0A7S7AV34"/>
<evidence type="ECO:0000259" key="1">
    <source>
        <dbReference type="Pfam" id="PF00882"/>
    </source>
</evidence>
<sequence>MPDFYAHYSHGQKIFSLLPKKTALAISNKNLYNLGLQGPDFLYFYHPFKKENNPVLQLASDIHKMHCSVFLTKVLQKTEVTPGTDEFSYLMGFIGHFCLDSSAHPYINETVGKLNFDHAEMEIEFDKFLLVKDCLPPLKYKAYKHISITEKEAEAVAKIYSSILSSIKLENILYSFLSFNRGKRFFYSPNSLSQNLLFALLKLTCLYTSLQGHIMKKKSNPKSVITNKELLILFNGSIKIGVNLMNNFYEHLEENIPLLDGFNCSFE</sequence>
<proteinExistence type="predicted"/>
<dbReference type="InterPro" id="IPR029002">
    <property type="entry name" value="PLPC/GPLD1"/>
</dbReference>
<dbReference type="EMBL" id="CP061839">
    <property type="protein sequence ID" value="QOW59750.1"/>
    <property type="molecule type" value="Genomic_DNA"/>
</dbReference>
<reference evidence="2 3" key="1">
    <citation type="submission" date="2020-09" db="EMBL/GenBank/DDBJ databases">
        <title>Characterization of Treponema spp. from bovine digital dermatitis in Korea.</title>
        <authorList>
            <person name="Espiritu H.M."/>
            <person name="Cho Y.I."/>
            <person name="Mamuad L."/>
        </authorList>
    </citation>
    <scope>NUCLEOTIDE SEQUENCE [LARGE SCALE GENOMIC DNA]</scope>
    <source>
        <strain evidence="2 3">KS1</strain>
    </source>
</reference>
<evidence type="ECO:0000313" key="3">
    <source>
        <dbReference type="Proteomes" id="UP000593915"/>
    </source>
</evidence>
<protein>
    <submittedName>
        <fullName evidence="2">Zinc dependent phospholipase C family protein</fullName>
    </submittedName>
</protein>
<dbReference type="Pfam" id="PF00882">
    <property type="entry name" value="Zn_dep_PLPC"/>
    <property type="match status" value="1"/>
</dbReference>
<dbReference type="Proteomes" id="UP000593915">
    <property type="component" value="Chromosome"/>
</dbReference>
<name>A0A7S7AV34_9SPIR</name>
<dbReference type="RefSeq" id="WP_194075383.1">
    <property type="nucleotide sequence ID" value="NZ_CP061839.1"/>
</dbReference>
<organism evidence="2 3">
    <name type="scientific">Treponema pedis</name>
    <dbReference type="NCBI Taxonomy" id="409322"/>
    <lineage>
        <taxon>Bacteria</taxon>
        <taxon>Pseudomonadati</taxon>
        <taxon>Spirochaetota</taxon>
        <taxon>Spirochaetia</taxon>
        <taxon>Spirochaetales</taxon>
        <taxon>Treponemataceae</taxon>
        <taxon>Treponema</taxon>
    </lineage>
</organism>
<feature type="domain" description="Phospholipase C/D" evidence="1">
    <location>
        <begin position="8"/>
        <end position="164"/>
    </location>
</feature>